<reference evidence="2 3" key="2">
    <citation type="submission" date="2016-05" db="EMBL/GenBank/DDBJ databases">
        <title>Lineage-specific infection strategies underlie the spectrum of fungal disease in amphibians.</title>
        <authorList>
            <person name="Cuomo C.A."/>
            <person name="Farrer R.A."/>
            <person name="James T."/>
            <person name="Longcore J."/>
            <person name="Birren B."/>
        </authorList>
    </citation>
    <scope>NUCLEOTIDE SEQUENCE [LARGE SCALE GENOMIC DNA]</scope>
    <source>
        <strain evidence="2 3">JEL423</strain>
    </source>
</reference>
<protein>
    <submittedName>
        <fullName evidence="2">Uncharacterized protein</fullName>
    </submittedName>
</protein>
<dbReference type="EMBL" id="DS022308">
    <property type="protein sequence ID" value="OAJ42589.1"/>
    <property type="molecule type" value="Genomic_DNA"/>
</dbReference>
<evidence type="ECO:0000256" key="1">
    <source>
        <dbReference type="SAM" id="Phobius"/>
    </source>
</evidence>
<evidence type="ECO:0000313" key="3">
    <source>
        <dbReference type="Proteomes" id="UP000077115"/>
    </source>
</evidence>
<name>A0A177WR45_BATDL</name>
<dbReference type="AlphaFoldDB" id="A0A177WR45"/>
<dbReference type="VEuPathDB" id="FungiDB:BDEG_26030"/>
<keyword evidence="1" id="KW-1133">Transmembrane helix</keyword>
<organism evidence="2 3">
    <name type="scientific">Batrachochytrium dendrobatidis (strain JEL423)</name>
    <dbReference type="NCBI Taxonomy" id="403673"/>
    <lineage>
        <taxon>Eukaryota</taxon>
        <taxon>Fungi</taxon>
        <taxon>Fungi incertae sedis</taxon>
        <taxon>Chytridiomycota</taxon>
        <taxon>Chytridiomycota incertae sedis</taxon>
        <taxon>Chytridiomycetes</taxon>
        <taxon>Rhizophydiales</taxon>
        <taxon>Rhizophydiales incertae sedis</taxon>
        <taxon>Batrachochytrium</taxon>
    </lineage>
</organism>
<dbReference type="Proteomes" id="UP000077115">
    <property type="component" value="Unassembled WGS sequence"/>
</dbReference>
<dbReference type="OrthoDB" id="10647250at2759"/>
<accession>A0A177WR45</accession>
<proteinExistence type="predicted"/>
<evidence type="ECO:0000313" key="2">
    <source>
        <dbReference type="EMBL" id="OAJ42589.1"/>
    </source>
</evidence>
<feature type="transmembrane region" description="Helical" evidence="1">
    <location>
        <begin position="12"/>
        <end position="40"/>
    </location>
</feature>
<sequence length="434" mass="45876">MIPALGGAGGWANWSLTVVISIACTVATGAVVVAATSMLLRDHNQTVLRNEFKLRYRKVKALLRAIETEFFQILPQILMVEAASTQSTMAATVNLLMAISPAAETPVSLSASLASSQPSNYNDEISDSSCVLVNPDCSTLLSATKPEPSTTVSKPASMGEALPVQVMPLSPLPDSPNAVAGLNAKLSSPVCRQTMSASSAMGKTASSCLQKPSHEGIRNIGLADPFVSKQSTHTSLSNSIGEMPLTLPQLTKKLAMLDDQIMRMLERLDDIKPFALAPPGLVLESQQSRIQLQSSLAATHITASSSQPAAVVAGMAVAAQNAFLLLLDAFGAGTVKPELLHAASLNASSLDHLETTNVQLDTKTHRVIMDGIDVVARSKNILSKTLHEALGRIDRACDTAGIAKYQYFLMAGSSIRYTSQNISVPCVRILDTAL</sequence>
<keyword evidence="1" id="KW-0472">Membrane</keyword>
<keyword evidence="1" id="KW-0812">Transmembrane</keyword>
<reference evidence="2 3" key="1">
    <citation type="submission" date="2006-10" db="EMBL/GenBank/DDBJ databases">
        <title>The Genome Sequence of Batrachochytrium dendrobatidis JEL423.</title>
        <authorList>
            <consortium name="The Broad Institute Genome Sequencing Platform"/>
            <person name="Birren B."/>
            <person name="Lander E."/>
            <person name="Galagan J."/>
            <person name="Cuomo C."/>
            <person name="Devon K."/>
            <person name="Jaffe D."/>
            <person name="Butler J."/>
            <person name="Alvarez P."/>
            <person name="Gnerre S."/>
            <person name="Grabherr M."/>
            <person name="Kleber M."/>
            <person name="Mauceli E."/>
            <person name="Brockman W."/>
            <person name="Young S."/>
            <person name="LaButti K."/>
            <person name="Sykes S."/>
            <person name="DeCaprio D."/>
            <person name="Crawford M."/>
            <person name="Koehrsen M."/>
            <person name="Engels R."/>
            <person name="Montgomery P."/>
            <person name="Pearson M."/>
            <person name="Howarth C."/>
            <person name="Larson L."/>
            <person name="White J."/>
            <person name="O'Leary S."/>
            <person name="Kodira C."/>
            <person name="Zeng Q."/>
            <person name="Yandava C."/>
            <person name="Alvarado L."/>
            <person name="Longcore J."/>
            <person name="James T."/>
        </authorList>
    </citation>
    <scope>NUCLEOTIDE SEQUENCE [LARGE SCALE GENOMIC DNA]</scope>
    <source>
        <strain evidence="2 3">JEL423</strain>
    </source>
</reference>
<gene>
    <name evidence="2" type="ORF">BDEG_26030</name>
</gene>